<evidence type="ECO:0000256" key="3">
    <source>
        <dbReference type="ARBA" id="ARBA00022553"/>
    </source>
</evidence>
<evidence type="ECO:0000313" key="11">
    <source>
        <dbReference type="EMBL" id="TQM67286.1"/>
    </source>
</evidence>
<keyword evidence="12" id="KW-1185">Reference proteome</keyword>
<comment type="catalytic activity">
    <reaction evidence="1">
        <text>ATP + protein L-histidine = ADP + protein N-phospho-L-histidine.</text>
        <dbReference type="EC" id="2.7.13.3"/>
    </reaction>
</comment>
<keyword evidence="8" id="KW-0902">Two-component regulatory system</keyword>
<dbReference type="SMART" id="SM00387">
    <property type="entry name" value="HATPase_c"/>
    <property type="match status" value="1"/>
</dbReference>
<dbReference type="PANTHER" id="PTHR24421">
    <property type="entry name" value="NITRATE/NITRITE SENSOR PROTEIN NARX-RELATED"/>
    <property type="match status" value="1"/>
</dbReference>
<dbReference type="RefSeq" id="WP_141966314.1">
    <property type="nucleotide sequence ID" value="NZ_VFPO01000001.1"/>
</dbReference>
<feature type="domain" description="Histidine kinase/HSP90-like ATPase" evidence="10">
    <location>
        <begin position="329"/>
        <end position="420"/>
    </location>
</feature>
<evidence type="ECO:0000256" key="6">
    <source>
        <dbReference type="ARBA" id="ARBA00022777"/>
    </source>
</evidence>
<dbReference type="EC" id="2.7.13.3" evidence="2"/>
<dbReference type="InterPro" id="IPR011712">
    <property type="entry name" value="Sig_transdc_His_kin_sub3_dim/P"/>
</dbReference>
<evidence type="ECO:0000256" key="2">
    <source>
        <dbReference type="ARBA" id="ARBA00012438"/>
    </source>
</evidence>
<dbReference type="InterPro" id="IPR003594">
    <property type="entry name" value="HATPase_dom"/>
</dbReference>
<dbReference type="EMBL" id="VFPO01000001">
    <property type="protein sequence ID" value="TQM67286.1"/>
    <property type="molecule type" value="Genomic_DNA"/>
</dbReference>
<evidence type="ECO:0000256" key="8">
    <source>
        <dbReference type="ARBA" id="ARBA00023012"/>
    </source>
</evidence>
<keyword evidence="9" id="KW-0472">Membrane</keyword>
<feature type="transmembrane region" description="Helical" evidence="9">
    <location>
        <begin position="12"/>
        <end position="39"/>
    </location>
</feature>
<dbReference type="GO" id="GO:0000155">
    <property type="term" value="F:phosphorelay sensor kinase activity"/>
    <property type="evidence" value="ECO:0007669"/>
    <property type="project" value="InterPro"/>
</dbReference>
<comment type="caution">
    <text evidence="11">The sequence shown here is derived from an EMBL/GenBank/DDBJ whole genome shotgun (WGS) entry which is preliminary data.</text>
</comment>
<keyword evidence="6 11" id="KW-0418">Kinase</keyword>
<dbReference type="InterPro" id="IPR036890">
    <property type="entry name" value="HATPase_C_sf"/>
</dbReference>
<accession>A0A543I9M0</accession>
<keyword evidence="9" id="KW-1133">Transmembrane helix</keyword>
<dbReference type="Pfam" id="PF02518">
    <property type="entry name" value="HATPase_c"/>
    <property type="match status" value="1"/>
</dbReference>
<keyword evidence="9" id="KW-0812">Transmembrane</keyword>
<dbReference type="Pfam" id="PF07730">
    <property type="entry name" value="HisKA_3"/>
    <property type="match status" value="1"/>
</dbReference>
<keyword evidence="7" id="KW-0067">ATP-binding</keyword>
<dbReference type="Proteomes" id="UP000316706">
    <property type="component" value="Unassembled WGS sequence"/>
</dbReference>
<protein>
    <recommendedName>
        <fullName evidence="2">histidine kinase</fullName>
        <ecNumber evidence="2">2.7.13.3</ecNumber>
    </recommendedName>
</protein>
<proteinExistence type="predicted"/>
<dbReference type="OrthoDB" id="5241729at2"/>
<sequence length="421" mass="44438">MRAVLRRAAADTLYLLVKAPLALAGFGYALVSAVLGGILSVTRLGGPATAAVLRGARRFGALHRRLAAVLLDEHVPAPERPRPRAGLRAWVRDAHDGAGYRAFLHLLAGLPPALLGLATVLVTWVYGFLLLTYPIQWSLGLNEVRGRDSAGEPRYGLSVGGFYFDTWQRSLLVAGAGAALLLLAPRAVRLAAALDTAALRALLGRRPRDARIRDLEESRSYAVEDAAATLRRIERDLHDGAQVRLVSLTMTLAALKETLPPDAPGTTRELVDDAHATARAAISELRELVRGIHPPVLDKGLDAALATLSARSPVPVELDADLPERPSAAIESIAYFCVSELLANAAKHAAARHVTVTAGEPGDGTLRLVVADDGSGGARVRPGGGLAGLAERVRTVDGELYLESPTGGPTTVTVTLPLRTP</sequence>
<keyword evidence="5" id="KW-0547">Nucleotide-binding</keyword>
<dbReference type="InterPro" id="IPR050482">
    <property type="entry name" value="Sensor_HK_TwoCompSys"/>
</dbReference>
<evidence type="ECO:0000313" key="12">
    <source>
        <dbReference type="Proteomes" id="UP000316706"/>
    </source>
</evidence>
<reference evidence="11 12" key="1">
    <citation type="submission" date="2019-06" db="EMBL/GenBank/DDBJ databases">
        <title>Sequencing the genomes of 1000 actinobacteria strains.</title>
        <authorList>
            <person name="Klenk H.-P."/>
        </authorList>
    </citation>
    <scope>NUCLEOTIDE SEQUENCE [LARGE SCALE GENOMIC DNA]</scope>
    <source>
        <strain evidence="11 12">DSM 45043</strain>
    </source>
</reference>
<dbReference type="SUPFAM" id="SSF55874">
    <property type="entry name" value="ATPase domain of HSP90 chaperone/DNA topoisomerase II/histidine kinase"/>
    <property type="match status" value="1"/>
</dbReference>
<dbReference type="GO" id="GO:0046983">
    <property type="term" value="F:protein dimerization activity"/>
    <property type="evidence" value="ECO:0007669"/>
    <property type="project" value="InterPro"/>
</dbReference>
<evidence type="ECO:0000256" key="5">
    <source>
        <dbReference type="ARBA" id="ARBA00022741"/>
    </source>
</evidence>
<dbReference type="AlphaFoldDB" id="A0A543I9M0"/>
<feature type="transmembrane region" description="Helical" evidence="9">
    <location>
        <begin position="113"/>
        <end position="135"/>
    </location>
</feature>
<dbReference type="PANTHER" id="PTHR24421:SF10">
    <property type="entry name" value="NITRATE_NITRITE SENSOR PROTEIN NARQ"/>
    <property type="match status" value="1"/>
</dbReference>
<dbReference type="Gene3D" id="1.20.5.1930">
    <property type="match status" value="1"/>
</dbReference>
<evidence type="ECO:0000256" key="1">
    <source>
        <dbReference type="ARBA" id="ARBA00000085"/>
    </source>
</evidence>
<dbReference type="Gene3D" id="3.30.565.10">
    <property type="entry name" value="Histidine kinase-like ATPase, C-terminal domain"/>
    <property type="match status" value="1"/>
</dbReference>
<dbReference type="InterPro" id="IPR025828">
    <property type="entry name" value="Put_sensor_dom"/>
</dbReference>
<gene>
    <name evidence="11" type="ORF">FHX41_0891</name>
</gene>
<keyword evidence="4" id="KW-0808">Transferase</keyword>
<dbReference type="GO" id="GO:0016020">
    <property type="term" value="C:membrane"/>
    <property type="evidence" value="ECO:0007669"/>
    <property type="project" value="InterPro"/>
</dbReference>
<name>A0A543I9M0_9ACTN</name>
<keyword evidence="3" id="KW-0597">Phosphoprotein</keyword>
<dbReference type="GO" id="GO:0005524">
    <property type="term" value="F:ATP binding"/>
    <property type="evidence" value="ECO:0007669"/>
    <property type="project" value="UniProtKB-KW"/>
</dbReference>
<evidence type="ECO:0000256" key="4">
    <source>
        <dbReference type="ARBA" id="ARBA00022679"/>
    </source>
</evidence>
<organism evidence="11 12">
    <name type="scientific">Actinomadura hallensis</name>
    <dbReference type="NCBI Taxonomy" id="337895"/>
    <lineage>
        <taxon>Bacteria</taxon>
        <taxon>Bacillati</taxon>
        <taxon>Actinomycetota</taxon>
        <taxon>Actinomycetes</taxon>
        <taxon>Streptosporangiales</taxon>
        <taxon>Thermomonosporaceae</taxon>
        <taxon>Actinomadura</taxon>
    </lineage>
</organism>
<evidence type="ECO:0000259" key="10">
    <source>
        <dbReference type="SMART" id="SM00387"/>
    </source>
</evidence>
<evidence type="ECO:0000256" key="9">
    <source>
        <dbReference type="SAM" id="Phobius"/>
    </source>
</evidence>
<evidence type="ECO:0000256" key="7">
    <source>
        <dbReference type="ARBA" id="ARBA00022840"/>
    </source>
</evidence>
<dbReference type="Pfam" id="PF13796">
    <property type="entry name" value="Sensor"/>
    <property type="match status" value="1"/>
</dbReference>